<dbReference type="GO" id="GO:0020037">
    <property type="term" value="F:heme binding"/>
    <property type="evidence" value="ECO:0007669"/>
    <property type="project" value="InterPro"/>
</dbReference>
<evidence type="ECO:0000259" key="2">
    <source>
        <dbReference type="PROSITE" id="PS01033"/>
    </source>
</evidence>
<evidence type="ECO:0000313" key="4">
    <source>
        <dbReference type="Proteomes" id="UP000070299"/>
    </source>
</evidence>
<organism evidence="3 4">
    <name type="scientific">Paraglaciecola hydrolytica</name>
    <dbReference type="NCBI Taxonomy" id="1799789"/>
    <lineage>
        <taxon>Bacteria</taxon>
        <taxon>Pseudomonadati</taxon>
        <taxon>Pseudomonadota</taxon>
        <taxon>Gammaproteobacteria</taxon>
        <taxon>Alteromonadales</taxon>
        <taxon>Alteromonadaceae</taxon>
        <taxon>Paraglaciecola</taxon>
    </lineage>
</organism>
<dbReference type="GO" id="GO:0071949">
    <property type="term" value="F:FAD binding"/>
    <property type="evidence" value="ECO:0007669"/>
    <property type="project" value="TreeGrafter"/>
</dbReference>
<keyword evidence="1" id="KW-0349">Heme</keyword>
<evidence type="ECO:0000256" key="1">
    <source>
        <dbReference type="RuleBase" id="RU000356"/>
    </source>
</evidence>
<keyword evidence="1" id="KW-0813">Transport</keyword>
<dbReference type="InterPro" id="IPR012292">
    <property type="entry name" value="Globin/Proto"/>
</dbReference>
<keyword evidence="1" id="KW-0408">Iron</keyword>
<accession>A0A136A626</accession>
<dbReference type="AlphaFoldDB" id="A0A136A626"/>
<reference evidence="4" key="1">
    <citation type="submission" date="2016-02" db="EMBL/GenBank/DDBJ databases">
        <authorList>
            <person name="Schultz-Johansen M."/>
            <person name="Glaring M.A."/>
            <person name="Bech P.K."/>
            <person name="Stougaard P."/>
        </authorList>
    </citation>
    <scope>NUCLEOTIDE SEQUENCE [LARGE SCALE GENOMIC DNA]</scope>
    <source>
        <strain evidence="4">S66</strain>
    </source>
</reference>
<keyword evidence="1" id="KW-0561">Oxygen transport</keyword>
<name>A0A136A626_9ALTE</name>
<dbReference type="EMBL" id="LSNE01000002">
    <property type="protein sequence ID" value="KXI30678.1"/>
    <property type="molecule type" value="Genomic_DNA"/>
</dbReference>
<dbReference type="Proteomes" id="UP000070299">
    <property type="component" value="Unassembled WGS sequence"/>
</dbReference>
<keyword evidence="1" id="KW-0479">Metal-binding</keyword>
<dbReference type="InterPro" id="IPR000971">
    <property type="entry name" value="Globin"/>
</dbReference>
<dbReference type="Pfam" id="PF00042">
    <property type="entry name" value="Globin"/>
    <property type="match status" value="1"/>
</dbReference>
<dbReference type="InterPro" id="IPR009050">
    <property type="entry name" value="Globin-like_sf"/>
</dbReference>
<dbReference type="GO" id="GO:0008941">
    <property type="term" value="F:nitric oxide dioxygenase NAD(P)H activity"/>
    <property type="evidence" value="ECO:0007669"/>
    <property type="project" value="TreeGrafter"/>
</dbReference>
<dbReference type="PANTHER" id="PTHR43396:SF6">
    <property type="entry name" value="ABL201WP"/>
    <property type="match status" value="1"/>
</dbReference>
<comment type="caution">
    <text evidence="3">The sequence shown here is derived from an EMBL/GenBank/DDBJ whole genome shotgun (WGS) entry which is preliminary data.</text>
</comment>
<dbReference type="GO" id="GO:0046210">
    <property type="term" value="P:nitric oxide catabolic process"/>
    <property type="evidence" value="ECO:0007669"/>
    <property type="project" value="TreeGrafter"/>
</dbReference>
<proteinExistence type="inferred from homology"/>
<sequence>MDIEGRFMILTVEEKSAIKESFAVLLRENANVAECFYNNLFELAPLIKPLFKSGRENIENHFHELIGTAVNKIDHFNDLRADLIALGKRHKIYGAQQAHFAVVKAAFILSIQYKLKGQCSPFLENSWAKYIDNISSVMIEGLES</sequence>
<protein>
    <recommendedName>
        <fullName evidence="2">Globin domain-containing protein</fullName>
    </recommendedName>
</protein>
<dbReference type="PROSITE" id="PS01033">
    <property type="entry name" value="GLOBIN"/>
    <property type="match status" value="1"/>
</dbReference>
<dbReference type="Gene3D" id="1.10.490.10">
    <property type="entry name" value="Globins"/>
    <property type="match status" value="1"/>
</dbReference>
<dbReference type="GO" id="GO:0019825">
    <property type="term" value="F:oxygen binding"/>
    <property type="evidence" value="ECO:0007669"/>
    <property type="project" value="InterPro"/>
</dbReference>
<dbReference type="STRING" id="1799789.AX660_04410"/>
<dbReference type="RefSeq" id="WP_068371448.1">
    <property type="nucleotide sequence ID" value="NZ_LSNE01000002.1"/>
</dbReference>
<evidence type="ECO:0000313" key="3">
    <source>
        <dbReference type="EMBL" id="KXI30678.1"/>
    </source>
</evidence>
<dbReference type="OrthoDB" id="9801223at2"/>
<dbReference type="PANTHER" id="PTHR43396">
    <property type="entry name" value="FLAVOHEMOPROTEIN"/>
    <property type="match status" value="1"/>
</dbReference>
<dbReference type="GO" id="GO:0071500">
    <property type="term" value="P:cellular response to nitrosative stress"/>
    <property type="evidence" value="ECO:0007669"/>
    <property type="project" value="TreeGrafter"/>
</dbReference>
<keyword evidence="4" id="KW-1185">Reference proteome</keyword>
<dbReference type="SUPFAM" id="SSF46458">
    <property type="entry name" value="Globin-like"/>
    <property type="match status" value="1"/>
</dbReference>
<dbReference type="GO" id="GO:0005344">
    <property type="term" value="F:oxygen carrier activity"/>
    <property type="evidence" value="ECO:0007669"/>
    <property type="project" value="UniProtKB-KW"/>
</dbReference>
<gene>
    <name evidence="3" type="ORF">AX660_04410</name>
</gene>
<feature type="domain" description="Globin" evidence="2">
    <location>
        <begin position="9"/>
        <end position="143"/>
    </location>
</feature>
<comment type="similarity">
    <text evidence="1">Belongs to the globin family.</text>
</comment>